<evidence type="ECO:0000313" key="3">
    <source>
        <dbReference type="EMBL" id="CAF1493358.1"/>
    </source>
</evidence>
<dbReference type="Proteomes" id="UP000663852">
    <property type="component" value="Unassembled WGS sequence"/>
</dbReference>
<accession>A0A814IHV2</accession>
<evidence type="ECO:0000313" key="5">
    <source>
        <dbReference type="Proteomes" id="UP000663852"/>
    </source>
</evidence>
<comment type="caution">
    <text evidence="2">The sequence shown here is derived from an EMBL/GenBank/DDBJ whole genome shotgun (WGS) entry which is preliminary data.</text>
</comment>
<gene>
    <name evidence="2" type="ORF">EDS130_LOCUS15938</name>
    <name evidence="3" type="ORF">XAT740_LOCUS39219</name>
</gene>
<evidence type="ECO:0000256" key="1">
    <source>
        <dbReference type="SAM" id="MobiDB-lite"/>
    </source>
</evidence>
<keyword evidence="4" id="KW-1185">Reference proteome</keyword>
<dbReference type="EMBL" id="CAJNOJ010000068">
    <property type="protein sequence ID" value="CAF1021839.1"/>
    <property type="molecule type" value="Genomic_DNA"/>
</dbReference>
<reference evidence="2" key="1">
    <citation type="submission" date="2021-02" db="EMBL/GenBank/DDBJ databases">
        <authorList>
            <person name="Nowell W R."/>
        </authorList>
    </citation>
    <scope>NUCLEOTIDE SEQUENCE</scope>
</reference>
<feature type="region of interest" description="Disordered" evidence="1">
    <location>
        <begin position="74"/>
        <end position="95"/>
    </location>
</feature>
<sequence>MAPGLLLYILSAWAKNRYMPALRYRKPVFFRIGRTAIPAFTLWLCAPLAGGENGPAGACHYGVGTGRIRGGSLSQPHEQPLLVPEPGRRNGDGLALLRHHHLGDGGA</sequence>
<organism evidence="2 5">
    <name type="scientific">Adineta ricciae</name>
    <name type="common">Rotifer</name>
    <dbReference type="NCBI Taxonomy" id="249248"/>
    <lineage>
        <taxon>Eukaryota</taxon>
        <taxon>Metazoa</taxon>
        <taxon>Spiralia</taxon>
        <taxon>Gnathifera</taxon>
        <taxon>Rotifera</taxon>
        <taxon>Eurotatoria</taxon>
        <taxon>Bdelloidea</taxon>
        <taxon>Adinetida</taxon>
        <taxon>Adinetidae</taxon>
        <taxon>Adineta</taxon>
    </lineage>
</organism>
<dbReference type="Proteomes" id="UP000663828">
    <property type="component" value="Unassembled WGS sequence"/>
</dbReference>
<dbReference type="EMBL" id="CAJNOR010004321">
    <property type="protein sequence ID" value="CAF1493358.1"/>
    <property type="molecule type" value="Genomic_DNA"/>
</dbReference>
<name>A0A814IHV2_ADIRI</name>
<evidence type="ECO:0000313" key="4">
    <source>
        <dbReference type="Proteomes" id="UP000663828"/>
    </source>
</evidence>
<dbReference type="AlphaFoldDB" id="A0A814IHV2"/>
<evidence type="ECO:0000313" key="2">
    <source>
        <dbReference type="EMBL" id="CAF1021839.1"/>
    </source>
</evidence>
<proteinExistence type="predicted"/>
<protein>
    <submittedName>
        <fullName evidence="2">Uncharacterized protein</fullName>
    </submittedName>
</protein>